<dbReference type="AlphaFoldDB" id="A0A9P0HCL8"/>
<evidence type="ECO:0000256" key="1">
    <source>
        <dbReference type="ARBA" id="ARBA00022723"/>
    </source>
</evidence>
<dbReference type="SUPFAM" id="SSF57667">
    <property type="entry name" value="beta-beta-alpha zinc fingers"/>
    <property type="match status" value="2"/>
</dbReference>
<dbReference type="PROSITE" id="PS00028">
    <property type="entry name" value="ZINC_FINGER_C2H2_1"/>
    <property type="match status" value="1"/>
</dbReference>
<keyword evidence="2" id="KW-0677">Repeat</keyword>
<gene>
    <name evidence="7" type="ORF">NEZAVI_LOCUS8934</name>
</gene>
<dbReference type="EMBL" id="OV725080">
    <property type="protein sequence ID" value="CAH1399500.1"/>
    <property type="molecule type" value="Genomic_DNA"/>
</dbReference>
<proteinExistence type="predicted"/>
<dbReference type="SMART" id="SM00355">
    <property type="entry name" value="ZnF_C2H2"/>
    <property type="match status" value="4"/>
</dbReference>
<evidence type="ECO:0000256" key="4">
    <source>
        <dbReference type="ARBA" id="ARBA00022833"/>
    </source>
</evidence>
<dbReference type="PANTHER" id="PTHR24409">
    <property type="entry name" value="ZINC FINGER PROTEIN 142"/>
    <property type="match status" value="1"/>
</dbReference>
<reference evidence="7" key="1">
    <citation type="submission" date="2022-01" db="EMBL/GenBank/DDBJ databases">
        <authorList>
            <person name="King R."/>
        </authorList>
    </citation>
    <scope>NUCLEOTIDE SEQUENCE</scope>
</reference>
<accession>A0A9P0HCL8</accession>
<dbReference type="Proteomes" id="UP001152798">
    <property type="component" value="Chromosome 4"/>
</dbReference>
<dbReference type="Pfam" id="PF00096">
    <property type="entry name" value="zf-C2H2"/>
    <property type="match status" value="2"/>
</dbReference>
<feature type="domain" description="C2H2-type" evidence="6">
    <location>
        <begin position="46"/>
        <end position="73"/>
    </location>
</feature>
<feature type="domain" description="C2H2-type" evidence="6">
    <location>
        <begin position="102"/>
        <end position="130"/>
    </location>
</feature>
<dbReference type="InterPro" id="IPR036236">
    <property type="entry name" value="Znf_C2H2_sf"/>
</dbReference>
<evidence type="ECO:0000256" key="3">
    <source>
        <dbReference type="ARBA" id="ARBA00022771"/>
    </source>
</evidence>
<evidence type="ECO:0000256" key="2">
    <source>
        <dbReference type="ARBA" id="ARBA00022737"/>
    </source>
</evidence>
<dbReference type="Pfam" id="PF13894">
    <property type="entry name" value="zf-C2H2_4"/>
    <property type="match status" value="1"/>
</dbReference>
<organism evidence="7 8">
    <name type="scientific">Nezara viridula</name>
    <name type="common">Southern green stink bug</name>
    <name type="synonym">Cimex viridulus</name>
    <dbReference type="NCBI Taxonomy" id="85310"/>
    <lineage>
        <taxon>Eukaryota</taxon>
        <taxon>Metazoa</taxon>
        <taxon>Ecdysozoa</taxon>
        <taxon>Arthropoda</taxon>
        <taxon>Hexapoda</taxon>
        <taxon>Insecta</taxon>
        <taxon>Pterygota</taxon>
        <taxon>Neoptera</taxon>
        <taxon>Paraneoptera</taxon>
        <taxon>Hemiptera</taxon>
        <taxon>Heteroptera</taxon>
        <taxon>Panheteroptera</taxon>
        <taxon>Pentatomomorpha</taxon>
        <taxon>Pentatomoidea</taxon>
        <taxon>Pentatomidae</taxon>
        <taxon>Pentatominae</taxon>
        <taxon>Nezara</taxon>
    </lineage>
</organism>
<feature type="domain" description="C2H2-type" evidence="6">
    <location>
        <begin position="17"/>
        <end position="44"/>
    </location>
</feature>
<dbReference type="InterPro" id="IPR013087">
    <property type="entry name" value="Znf_C2H2_type"/>
</dbReference>
<evidence type="ECO:0000259" key="6">
    <source>
        <dbReference type="PROSITE" id="PS50157"/>
    </source>
</evidence>
<keyword evidence="1" id="KW-0479">Metal-binding</keyword>
<evidence type="ECO:0000313" key="8">
    <source>
        <dbReference type="Proteomes" id="UP001152798"/>
    </source>
</evidence>
<dbReference type="GO" id="GO:0008270">
    <property type="term" value="F:zinc ion binding"/>
    <property type="evidence" value="ECO:0007669"/>
    <property type="project" value="UniProtKB-KW"/>
</dbReference>
<keyword evidence="8" id="KW-1185">Reference proteome</keyword>
<dbReference type="GO" id="GO:0000977">
    <property type="term" value="F:RNA polymerase II transcription regulatory region sequence-specific DNA binding"/>
    <property type="evidence" value="ECO:0007669"/>
    <property type="project" value="TreeGrafter"/>
</dbReference>
<dbReference type="Gene3D" id="3.30.160.60">
    <property type="entry name" value="Classic Zinc Finger"/>
    <property type="match status" value="2"/>
</dbReference>
<sequence>MTFHVYNKHGVIKRRRYTCSTCQRTYSNRQNLNRHVKYECGKPPSFKCQFCHKGFTQNHALKVHVFKSTEEGHYCYSCGRKYKYKKHLNRHVRYECGKAPSFLCPHCPKGFSRKQSLTFHVFSKHKDFKML</sequence>
<name>A0A9P0HCL8_NEZVI</name>
<keyword evidence="3 5" id="KW-0863">Zinc-finger</keyword>
<protein>
    <recommendedName>
        <fullName evidence="6">C2H2-type domain-containing protein</fullName>
    </recommendedName>
</protein>
<dbReference type="GO" id="GO:0000981">
    <property type="term" value="F:DNA-binding transcription factor activity, RNA polymerase II-specific"/>
    <property type="evidence" value="ECO:0007669"/>
    <property type="project" value="TreeGrafter"/>
</dbReference>
<keyword evidence="4" id="KW-0862">Zinc</keyword>
<evidence type="ECO:0000313" key="7">
    <source>
        <dbReference type="EMBL" id="CAH1399500.1"/>
    </source>
</evidence>
<dbReference type="PROSITE" id="PS50157">
    <property type="entry name" value="ZINC_FINGER_C2H2_2"/>
    <property type="match status" value="4"/>
</dbReference>
<dbReference type="PANTHER" id="PTHR24409:SF295">
    <property type="entry name" value="AZ2-RELATED"/>
    <property type="match status" value="1"/>
</dbReference>
<dbReference type="GO" id="GO:0005634">
    <property type="term" value="C:nucleus"/>
    <property type="evidence" value="ECO:0007669"/>
    <property type="project" value="TreeGrafter"/>
</dbReference>
<feature type="domain" description="C2H2-type" evidence="6">
    <location>
        <begin position="73"/>
        <end position="100"/>
    </location>
</feature>
<evidence type="ECO:0000256" key="5">
    <source>
        <dbReference type="PROSITE-ProRule" id="PRU00042"/>
    </source>
</evidence>
<dbReference type="OrthoDB" id="6571533at2759"/>